<dbReference type="AlphaFoldDB" id="A0A0R3QF65"/>
<keyword evidence="1" id="KW-1133">Transmembrane helix</keyword>
<feature type="transmembrane region" description="Helical" evidence="1">
    <location>
        <begin position="20"/>
        <end position="37"/>
    </location>
</feature>
<protein>
    <submittedName>
        <fullName evidence="2">Uncharacterized protein</fullName>
    </submittedName>
</protein>
<accession>A0A0R3QF65</accession>
<keyword evidence="1" id="KW-0812">Transmembrane</keyword>
<sequence length="47" mass="5604">MRKISLSHSFSCYCNSSEQISTITLIHCLIVCLYRNFRKEKKSRSQY</sequence>
<name>A0A0R3QF65_9BILA</name>
<reference evidence="2" key="1">
    <citation type="submission" date="2017-02" db="UniProtKB">
        <authorList>
            <consortium name="WormBaseParasite"/>
        </authorList>
    </citation>
    <scope>IDENTIFICATION</scope>
</reference>
<keyword evidence="1" id="KW-0472">Membrane</keyword>
<evidence type="ECO:0000256" key="1">
    <source>
        <dbReference type="SAM" id="Phobius"/>
    </source>
</evidence>
<dbReference type="WBParaSite" id="BTMF_0000500901-mRNA-1">
    <property type="protein sequence ID" value="BTMF_0000500901-mRNA-1"/>
    <property type="gene ID" value="BTMF_0000500901"/>
</dbReference>
<organism evidence="2">
    <name type="scientific">Brugia timori</name>
    <dbReference type="NCBI Taxonomy" id="42155"/>
    <lineage>
        <taxon>Eukaryota</taxon>
        <taxon>Metazoa</taxon>
        <taxon>Ecdysozoa</taxon>
        <taxon>Nematoda</taxon>
        <taxon>Chromadorea</taxon>
        <taxon>Rhabditida</taxon>
        <taxon>Spirurina</taxon>
        <taxon>Spiruromorpha</taxon>
        <taxon>Filarioidea</taxon>
        <taxon>Onchocercidae</taxon>
        <taxon>Brugia</taxon>
    </lineage>
</organism>
<proteinExistence type="predicted"/>
<evidence type="ECO:0000313" key="2">
    <source>
        <dbReference type="WBParaSite" id="BTMF_0000500901-mRNA-1"/>
    </source>
</evidence>